<dbReference type="Proteomes" id="UP000027219">
    <property type="component" value="Unassembled WGS sequence"/>
</dbReference>
<name>A0A066USC0_9VIBR</name>
<dbReference type="InterPro" id="IPR036388">
    <property type="entry name" value="WH-like_DNA-bd_sf"/>
</dbReference>
<dbReference type="STRING" id="212667.VFDL14_00095"/>
<reference evidence="6 7" key="1">
    <citation type="submission" date="2014-02" db="EMBL/GenBank/DDBJ databases">
        <title>Vibrio fortis Dalian14 Genome Sequencing.</title>
        <authorList>
            <person name="Wang Y."/>
            <person name="Song L."/>
            <person name="Liu G."/>
            <person name="Ding J."/>
        </authorList>
    </citation>
    <scope>NUCLEOTIDE SEQUENCE [LARGE SCALE GENOMIC DNA]</scope>
    <source>
        <strain evidence="6 7">Dalian14</strain>
    </source>
</reference>
<keyword evidence="7" id="KW-1185">Reference proteome</keyword>
<organism evidence="6 7">
    <name type="scientific">Vibrio fortis</name>
    <dbReference type="NCBI Taxonomy" id="212667"/>
    <lineage>
        <taxon>Bacteria</taxon>
        <taxon>Pseudomonadati</taxon>
        <taxon>Pseudomonadota</taxon>
        <taxon>Gammaproteobacteria</taxon>
        <taxon>Vibrionales</taxon>
        <taxon>Vibrionaceae</taxon>
        <taxon>Vibrio</taxon>
    </lineage>
</organism>
<dbReference type="SUPFAM" id="SSF53850">
    <property type="entry name" value="Periplasmic binding protein-like II"/>
    <property type="match status" value="1"/>
</dbReference>
<comment type="similarity">
    <text evidence="1">Belongs to the LysR transcriptional regulatory family.</text>
</comment>
<dbReference type="Pfam" id="PF03466">
    <property type="entry name" value="LysR_substrate"/>
    <property type="match status" value="1"/>
</dbReference>
<dbReference type="PANTHER" id="PTHR30126">
    <property type="entry name" value="HTH-TYPE TRANSCRIPTIONAL REGULATOR"/>
    <property type="match status" value="1"/>
</dbReference>
<evidence type="ECO:0000256" key="3">
    <source>
        <dbReference type="ARBA" id="ARBA00023125"/>
    </source>
</evidence>
<dbReference type="PANTHER" id="PTHR30126:SF94">
    <property type="entry name" value="LYSR FAMILY TRANSCRIPTIONAL REGULATOR"/>
    <property type="match status" value="1"/>
</dbReference>
<dbReference type="SUPFAM" id="SSF46785">
    <property type="entry name" value="Winged helix' DNA-binding domain"/>
    <property type="match status" value="1"/>
</dbReference>
<protein>
    <recommendedName>
        <fullName evidence="5">HTH lysR-type domain-containing protein</fullName>
    </recommendedName>
</protein>
<dbReference type="EMBL" id="JFFR01000014">
    <property type="protein sequence ID" value="KDN28782.1"/>
    <property type="molecule type" value="Genomic_DNA"/>
</dbReference>
<evidence type="ECO:0000256" key="1">
    <source>
        <dbReference type="ARBA" id="ARBA00009437"/>
    </source>
</evidence>
<evidence type="ECO:0000313" key="6">
    <source>
        <dbReference type="EMBL" id="KDN28782.1"/>
    </source>
</evidence>
<proteinExistence type="inferred from homology"/>
<dbReference type="Gene3D" id="1.10.10.10">
    <property type="entry name" value="Winged helix-like DNA-binding domain superfamily/Winged helix DNA-binding domain"/>
    <property type="match status" value="1"/>
</dbReference>
<evidence type="ECO:0000256" key="2">
    <source>
        <dbReference type="ARBA" id="ARBA00023015"/>
    </source>
</evidence>
<dbReference type="Gene3D" id="3.40.190.290">
    <property type="match status" value="1"/>
</dbReference>
<feature type="domain" description="HTH lysR-type" evidence="5">
    <location>
        <begin position="9"/>
        <end position="66"/>
    </location>
</feature>
<keyword evidence="4" id="KW-0804">Transcription</keyword>
<comment type="caution">
    <text evidence="6">The sequence shown here is derived from an EMBL/GenBank/DDBJ whole genome shotgun (WGS) entry which is preliminary data.</text>
</comment>
<dbReference type="Pfam" id="PF00126">
    <property type="entry name" value="HTH_1"/>
    <property type="match status" value="1"/>
</dbReference>
<dbReference type="GO" id="GO:0003700">
    <property type="term" value="F:DNA-binding transcription factor activity"/>
    <property type="evidence" value="ECO:0007669"/>
    <property type="project" value="InterPro"/>
</dbReference>
<dbReference type="InterPro" id="IPR036390">
    <property type="entry name" value="WH_DNA-bd_sf"/>
</dbReference>
<dbReference type="InterPro" id="IPR005119">
    <property type="entry name" value="LysR_subst-bd"/>
</dbReference>
<evidence type="ECO:0000256" key="4">
    <source>
        <dbReference type="ARBA" id="ARBA00023163"/>
    </source>
</evidence>
<dbReference type="GO" id="GO:0000976">
    <property type="term" value="F:transcription cis-regulatory region binding"/>
    <property type="evidence" value="ECO:0007669"/>
    <property type="project" value="TreeGrafter"/>
</dbReference>
<dbReference type="AlphaFoldDB" id="A0A066USC0"/>
<accession>A0A066USC0</accession>
<dbReference type="OrthoDB" id="9786526at2"/>
<dbReference type="PROSITE" id="PS50931">
    <property type="entry name" value="HTH_LYSR"/>
    <property type="match status" value="1"/>
</dbReference>
<dbReference type="InterPro" id="IPR000847">
    <property type="entry name" value="LysR_HTH_N"/>
</dbReference>
<gene>
    <name evidence="6" type="ORF">VFDL14_00095</name>
</gene>
<dbReference type="RefSeq" id="WP_032550919.1">
    <property type="nucleotide sequence ID" value="NZ_JFFR01000014.1"/>
</dbReference>
<sequence>MRHNDYDAMDLKALRCFYVMAQCGSVSRASIELGVSEAAVSQRIKLLESYLGSKLYRSRGGKVRITPAGEQTFQFAMSLFDSINSFEHALESESQSGEILLSSHDSVLRYLLPEKVKRFSLQHPKIRLSLLSRPLDQTLKLVRTNEIDLGVIAKCRIPCDLIFKPISTHSTYLLLSKQERIASVEKYDLTSLMEYLDLESRPLICLEEKQEGKRLIQEIESFSSTLQVKHEVGTMESLKHYVSLGLGFAVISGLSLTDEDRSNLHCVELPQELVGTTTYGIVTRLKKQPNPALEQFIKILSETVE</sequence>
<keyword evidence="3" id="KW-0238">DNA-binding</keyword>
<evidence type="ECO:0000313" key="7">
    <source>
        <dbReference type="Proteomes" id="UP000027219"/>
    </source>
</evidence>
<keyword evidence="2" id="KW-0805">Transcription regulation</keyword>
<dbReference type="CDD" id="cd05466">
    <property type="entry name" value="PBP2_LTTR_substrate"/>
    <property type="match status" value="1"/>
</dbReference>
<evidence type="ECO:0000259" key="5">
    <source>
        <dbReference type="PROSITE" id="PS50931"/>
    </source>
</evidence>